<feature type="domain" description="Transglutaminase-like" evidence="3">
    <location>
        <begin position="451"/>
        <end position="529"/>
    </location>
</feature>
<evidence type="ECO:0000259" key="3">
    <source>
        <dbReference type="SMART" id="SM00460"/>
    </source>
</evidence>
<keyword evidence="2" id="KW-0812">Transmembrane</keyword>
<dbReference type="Pfam" id="PF01841">
    <property type="entry name" value="Transglut_core"/>
    <property type="match status" value="1"/>
</dbReference>
<dbReference type="eggNOG" id="COG1305">
    <property type="taxonomic scope" value="Bacteria"/>
</dbReference>
<dbReference type="InterPro" id="IPR021878">
    <property type="entry name" value="TgpA_N"/>
</dbReference>
<dbReference type="InterPro" id="IPR002931">
    <property type="entry name" value="Transglutaminase-like"/>
</dbReference>
<accession>W4VGM1</accession>
<comment type="caution">
    <text evidence="4">The sequence shown here is derived from an EMBL/GenBank/DDBJ whole genome shotgun (WGS) entry which is preliminary data.</text>
</comment>
<feature type="transmembrane region" description="Helical" evidence="2">
    <location>
        <begin position="93"/>
        <end position="113"/>
    </location>
</feature>
<feature type="transmembrane region" description="Helical" evidence="2">
    <location>
        <begin position="16"/>
        <end position="35"/>
    </location>
</feature>
<dbReference type="SUPFAM" id="SSF54001">
    <property type="entry name" value="Cysteine proteinases"/>
    <property type="match status" value="1"/>
</dbReference>
<dbReference type="PANTHER" id="PTHR42736">
    <property type="entry name" value="PROTEIN-GLUTAMINE GAMMA-GLUTAMYLTRANSFERASE"/>
    <property type="match status" value="1"/>
</dbReference>
<dbReference type="InterPro" id="IPR038765">
    <property type="entry name" value="Papain-like_cys_pep_sf"/>
</dbReference>
<feature type="transmembrane region" description="Helical" evidence="2">
    <location>
        <begin position="120"/>
        <end position="140"/>
    </location>
</feature>
<dbReference type="Proteomes" id="UP000019102">
    <property type="component" value="Unassembled WGS sequence"/>
</dbReference>
<keyword evidence="2" id="KW-1133">Transmembrane helix</keyword>
<dbReference type="Pfam" id="PF11992">
    <property type="entry name" value="TgpA_N"/>
    <property type="match status" value="1"/>
</dbReference>
<dbReference type="SMART" id="SM00460">
    <property type="entry name" value="TGc"/>
    <property type="match status" value="1"/>
</dbReference>
<dbReference type="Gene3D" id="3.10.620.30">
    <property type="match status" value="1"/>
</dbReference>
<sequence length="667" mass="76944">MFWEWLRPLEQITDTGNVYLFVIYAAICFLVSFFIHNGWAKFSIKLVSLLFILDYLFLRETLLSKEWFQVLSLEFRYNIEIIGNNDWYLMTSLFRSLLFLLLLWLMSYLLHYWFTIANKFFLFVLLTIVYLAVLDTFTVYDAQLAMVRAFIVSFIILGLSRYVQLMDNGAYKDNIRHVFTWTIPIIVIVVMAALLGIYSPKLNPQWPDPVPFIQSTAGHVGFGSGSVQKVGYGEDDSRLGGSFVQDDSKVFEAIAHDDIYWRIESKDVYTGKGWERSEELNYQALNNGQVNWRTFPLDRTETKPYETMVHPVSTNSLPKVVYPYGVSQLGSIEEQTFFMDYNTGMIEVESSEQSQGSPYSIQYNAPSFSLDELKRNSDNDPEDIKEKYLQLPEGLPDRVVDLANEVVEGKENRYDQAKAIESYFAANGYTYQIEDVSIPEDGGEDYVDQFLFETQIGYCDNFSTSMVVMLRSLDIPARWVKGFTGGTEASEQPALPDDYKLYEITNNNAHSWVEVYFPESGWVPFEPTSGFSNPTEFYQEVTSDTETEIDRTEEEQTEQETVEETKEKEKTEEEEKDTSATGASDNQNGGNGWLYVLIGLIVLLIISAIIVYVRRYQIRDWYALKKWQRLSQKLDLESGYFYLLNLLEKKGFTTSERTDTKTICVGS</sequence>
<dbReference type="EMBL" id="BAVS01000004">
    <property type="protein sequence ID" value="GAE92367.1"/>
    <property type="molecule type" value="Genomic_DNA"/>
</dbReference>
<evidence type="ECO:0000256" key="1">
    <source>
        <dbReference type="SAM" id="MobiDB-lite"/>
    </source>
</evidence>
<reference evidence="4 5" key="1">
    <citation type="journal article" date="2014" name="Genome Announc.">
        <title>Draft Genome Sequence of the Boron-Tolerant and Moderately Halotolerant Bacterium Gracilibacillus boraciitolerans JCM 21714T.</title>
        <authorList>
            <person name="Ahmed I."/>
            <person name="Oshima K."/>
            <person name="Suda W."/>
            <person name="Kitamura K."/>
            <person name="Iida T."/>
            <person name="Ohmori Y."/>
            <person name="Fujiwara T."/>
            <person name="Hattori M."/>
            <person name="Ohkuma M."/>
        </authorList>
    </citation>
    <scope>NUCLEOTIDE SEQUENCE [LARGE SCALE GENOMIC DNA]</scope>
    <source>
        <strain evidence="4 5">JCM 21714</strain>
    </source>
</reference>
<feature type="transmembrane region" description="Helical" evidence="2">
    <location>
        <begin position="42"/>
        <end position="58"/>
    </location>
</feature>
<protein>
    <submittedName>
        <fullName evidence="4">Transglutaminase-like enzymes</fullName>
    </submittedName>
</protein>
<keyword evidence="2" id="KW-0472">Membrane</keyword>
<dbReference type="PANTHER" id="PTHR42736:SF1">
    <property type="entry name" value="PROTEIN-GLUTAMINE GAMMA-GLUTAMYLTRANSFERASE"/>
    <property type="match status" value="1"/>
</dbReference>
<evidence type="ECO:0000313" key="5">
    <source>
        <dbReference type="Proteomes" id="UP000019102"/>
    </source>
</evidence>
<evidence type="ECO:0000256" key="2">
    <source>
        <dbReference type="SAM" id="Phobius"/>
    </source>
</evidence>
<feature type="region of interest" description="Disordered" evidence="1">
    <location>
        <begin position="540"/>
        <end position="585"/>
    </location>
</feature>
<keyword evidence="5" id="KW-1185">Reference proteome</keyword>
<feature type="compositionally biased region" description="Acidic residues" evidence="1">
    <location>
        <begin position="543"/>
        <end position="562"/>
    </location>
</feature>
<dbReference type="InterPro" id="IPR052901">
    <property type="entry name" value="Bact_TGase-like"/>
</dbReference>
<feature type="compositionally biased region" description="Basic and acidic residues" evidence="1">
    <location>
        <begin position="563"/>
        <end position="573"/>
    </location>
</feature>
<dbReference type="AlphaFoldDB" id="W4VGM1"/>
<proteinExistence type="predicted"/>
<feature type="transmembrane region" description="Helical" evidence="2">
    <location>
        <begin position="146"/>
        <end position="166"/>
    </location>
</feature>
<gene>
    <name evidence="4" type="ORF">JCM21714_1359</name>
</gene>
<organism evidence="4 5">
    <name type="scientific">Gracilibacillus boraciitolerans JCM 21714</name>
    <dbReference type="NCBI Taxonomy" id="1298598"/>
    <lineage>
        <taxon>Bacteria</taxon>
        <taxon>Bacillati</taxon>
        <taxon>Bacillota</taxon>
        <taxon>Bacilli</taxon>
        <taxon>Bacillales</taxon>
        <taxon>Bacillaceae</taxon>
        <taxon>Gracilibacillus</taxon>
    </lineage>
</organism>
<evidence type="ECO:0000313" key="4">
    <source>
        <dbReference type="EMBL" id="GAE92367.1"/>
    </source>
</evidence>
<dbReference type="STRING" id="1298598.JCM21714_1359"/>
<feature type="transmembrane region" description="Helical" evidence="2">
    <location>
        <begin position="178"/>
        <end position="198"/>
    </location>
</feature>
<feature type="transmembrane region" description="Helical" evidence="2">
    <location>
        <begin position="593"/>
        <end position="613"/>
    </location>
</feature>
<name>W4VGM1_9BACI</name>